<dbReference type="AlphaFoldDB" id="A0A8T0UED7"/>
<feature type="transmembrane region" description="Helical" evidence="1">
    <location>
        <begin position="53"/>
        <end position="74"/>
    </location>
</feature>
<sequence length="83" mass="9344">MIAEWSGSVPGHTMDLLLGVATKGEEHEGDNKPTACRLAKNEWKFSNRIMFNLIMNFFILLSLYCSEVVTGYVVDEVYISKAL</sequence>
<evidence type="ECO:0000256" key="1">
    <source>
        <dbReference type="SAM" id="Phobius"/>
    </source>
</evidence>
<keyword evidence="1" id="KW-0472">Membrane</keyword>
<dbReference type="EMBL" id="CM029042">
    <property type="protein sequence ID" value="KAG2622381.1"/>
    <property type="molecule type" value="Genomic_DNA"/>
</dbReference>
<accession>A0A8T0UED7</accession>
<comment type="caution">
    <text evidence="2">The sequence shown here is derived from an EMBL/GenBank/DDBJ whole genome shotgun (WGS) entry which is preliminary data.</text>
</comment>
<evidence type="ECO:0000313" key="2">
    <source>
        <dbReference type="EMBL" id="KAG2622381.1"/>
    </source>
</evidence>
<gene>
    <name evidence="2" type="ORF">PVAP13_3NG266800</name>
</gene>
<proteinExistence type="predicted"/>
<keyword evidence="1" id="KW-0812">Transmembrane</keyword>
<dbReference type="Proteomes" id="UP000823388">
    <property type="component" value="Chromosome 3N"/>
</dbReference>
<protein>
    <submittedName>
        <fullName evidence="2">Uncharacterized protein</fullName>
    </submittedName>
</protein>
<reference evidence="2" key="1">
    <citation type="submission" date="2020-05" db="EMBL/GenBank/DDBJ databases">
        <title>WGS assembly of Panicum virgatum.</title>
        <authorList>
            <person name="Lovell J.T."/>
            <person name="Jenkins J."/>
            <person name="Shu S."/>
            <person name="Juenger T.E."/>
            <person name="Schmutz J."/>
        </authorList>
    </citation>
    <scope>NUCLEOTIDE SEQUENCE</scope>
    <source>
        <strain evidence="2">AP13</strain>
    </source>
</reference>
<organism evidence="2 3">
    <name type="scientific">Panicum virgatum</name>
    <name type="common">Blackwell switchgrass</name>
    <dbReference type="NCBI Taxonomy" id="38727"/>
    <lineage>
        <taxon>Eukaryota</taxon>
        <taxon>Viridiplantae</taxon>
        <taxon>Streptophyta</taxon>
        <taxon>Embryophyta</taxon>
        <taxon>Tracheophyta</taxon>
        <taxon>Spermatophyta</taxon>
        <taxon>Magnoliopsida</taxon>
        <taxon>Liliopsida</taxon>
        <taxon>Poales</taxon>
        <taxon>Poaceae</taxon>
        <taxon>PACMAD clade</taxon>
        <taxon>Panicoideae</taxon>
        <taxon>Panicodae</taxon>
        <taxon>Paniceae</taxon>
        <taxon>Panicinae</taxon>
        <taxon>Panicum</taxon>
        <taxon>Panicum sect. Hiantes</taxon>
    </lineage>
</organism>
<keyword evidence="3" id="KW-1185">Reference proteome</keyword>
<name>A0A8T0UED7_PANVG</name>
<keyword evidence="1" id="KW-1133">Transmembrane helix</keyword>
<evidence type="ECO:0000313" key="3">
    <source>
        <dbReference type="Proteomes" id="UP000823388"/>
    </source>
</evidence>